<dbReference type="InterPro" id="IPR036388">
    <property type="entry name" value="WH-like_DNA-bd_sf"/>
</dbReference>
<organism evidence="6 7">
    <name type="scientific">Rhodospirillum rubrum (strain ATCC 11170 / ATH 1.1.1 / DSM 467 / LMG 4362 / NCIMB 8255 / S1)</name>
    <dbReference type="NCBI Taxonomy" id="269796"/>
    <lineage>
        <taxon>Bacteria</taxon>
        <taxon>Pseudomonadati</taxon>
        <taxon>Pseudomonadota</taxon>
        <taxon>Alphaproteobacteria</taxon>
        <taxon>Rhodospirillales</taxon>
        <taxon>Rhodospirillaceae</taxon>
        <taxon>Rhodospirillum</taxon>
    </lineage>
</organism>
<dbReference type="GO" id="GO:0043565">
    <property type="term" value="F:sequence-specific DNA binding"/>
    <property type="evidence" value="ECO:0007669"/>
    <property type="project" value="TreeGrafter"/>
</dbReference>
<comment type="similarity">
    <text evidence="1">Belongs to the LysR transcriptional regulatory family.</text>
</comment>
<evidence type="ECO:0000256" key="3">
    <source>
        <dbReference type="ARBA" id="ARBA00023125"/>
    </source>
</evidence>
<keyword evidence="7" id="KW-1185">Reference proteome</keyword>
<dbReference type="InterPro" id="IPR058163">
    <property type="entry name" value="LysR-type_TF_proteobact-type"/>
</dbReference>
<dbReference type="KEGG" id="rru:Rru_A2214"/>
<sequence>MSRRLPPLNALRAFEAAARHGGFTRAAEELGVTPAAVSHQVKGLEDVLGLCLFRRLPRGLELTEEGQAYLPDLSRGFDRLARAGERLREGGLAGRLTVSVLPSFCANWLAPRLPDFQAACPEVHLRMLSENRFADFNRDGIDMAIRYGRGIYPGLRAIPFLAEEVFPVCAPSLLNGALPLRGLADLRHHTLLRSIDETAGEPWLYWRLWLAAEGIEGVAPDGGIGFTDGSALVQACLAGVGVALGRTALVEDHLRTGRLVRPFAGLSRPADFSYFAVAPAANLENPRVACFIDWLRAAGVPACLADGG</sequence>
<evidence type="ECO:0000256" key="2">
    <source>
        <dbReference type="ARBA" id="ARBA00023015"/>
    </source>
</evidence>
<dbReference type="InterPro" id="IPR005119">
    <property type="entry name" value="LysR_subst-bd"/>
</dbReference>
<dbReference type="InterPro" id="IPR000847">
    <property type="entry name" value="LysR_HTH_N"/>
</dbReference>
<dbReference type="Proteomes" id="UP000001929">
    <property type="component" value="Chromosome"/>
</dbReference>
<dbReference type="eggNOG" id="COG0583">
    <property type="taxonomic scope" value="Bacteria"/>
</dbReference>
<dbReference type="FunFam" id="1.10.10.10:FF:000038">
    <property type="entry name" value="Glycine cleavage system transcriptional activator"/>
    <property type="match status" value="1"/>
</dbReference>
<dbReference type="PhylomeDB" id="Q2RS81"/>
<dbReference type="Pfam" id="PF03466">
    <property type="entry name" value="LysR_substrate"/>
    <property type="match status" value="1"/>
</dbReference>
<keyword evidence="2" id="KW-0805">Transcription regulation</keyword>
<reference evidence="6 7" key="1">
    <citation type="journal article" date="2011" name="Stand. Genomic Sci.">
        <title>Complete genome sequence of Rhodospirillum rubrum type strain (S1).</title>
        <authorList>
            <person name="Munk A.C."/>
            <person name="Copeland A."/>
            <person name="Lucas S."/>
            <person name="Lapidus A."/>
            <person name="Del Rio T.G."/>
            <person name="Barry K."/>
            <person name="Detter J.C."/>
            <person name="Hammon N."/>
            <person name="Israni S."/>
            <person name="Pitluck S."/>
            <person name="Brettin T."/>
            <person name="Bruce D."/>
            <person name="Han C."/>
            <person name="Tapia R."/>
            <person name="Gilna P."/>
            <person name="Schmutz J."/>
            <person name="Larimer F."/>
            <person name="Land M."/>
            <person name="Kyrpides N.C."/>
            <person name="Mavromatis K."/>
            <person name="Richardson P."/>
            <person name="Rohde M."/>
            <person name="Goker M."/>
            <person name="Klenk H.P."/>
            <person name="Zhang Y."/>
            <person name="Roberts G.P."/>
            <person name="Reslewic S."/>
            <person name="Schwartz D.C."/>
        </authorList>
    </citation>
    <scope>NUCLEOTIDE SEQUENCE [LARGE SCALE GENOMIC DNA]</scope>
    <source>
        <strain evidence="7">ATCC 11170 / ATH 1.1.1 / DSM 467 / LMG 4362 / NCIMB 8255 / S1</strain>
    </source>
</reference>
<dbReference type="Gene3D" id="3.40.190.10">
    <property type="entry name" value="Periplasmic binding protein-like II"/>
    <property type="match status" value="2"/>
</dbReference>
<dbReference type="STRING" id="269796.Rru_A2214"/>
<dbReference type="Pfam" id="PF00126">
    <property type="entry name" value="HTH_1"/>
    <property type="match status" value="1"/>
</dbReference>
<name>Q2RS81_RHORT</name>
<keyword evidence="3" id="KW-0238">DNA-binding</keyword>
<dbReference type="PANTHER" id="PTHR30537">
    <property type="entry name" value="HTH-TYPE TRANSCRIPTIONAL REGULATOR"/>
    <property type="match status" value="1"/>
</dbReference>
<evidence type="ECO:0000313" key="7">
    <source>
        <dbReference type="Proteomes" id="UP000001929"/>
    </source>
</evidence>
<dbReference type="GO" id="GO:0003700">
    <property type="term" value="F:DNA-binding transcription factor activity"/>
    <property type="evidence" value="ECO:0007669"/>
    <property type="project" value="InterPro"/>
</dbReference>
<dbReference type="PRINTS" id="PR00039">
    <property type="entry name" value="HTHLYSR"/>
</dbReference>
<dbReference type="AlphaFoldDB" id="Q2RS81"/>
<dbReference type="NCBIfam" id="NF008352">
    <property type="entry name" value="PRK11139.1"/>
    <property type="match status" value="1"/>
</dbReference>
<evidence type="ECO:0000259" key="5">
    <source>
        <dbReference type="PROSITE" id="PS50931"/>
    </source>
</evidence>
<gene>
    <name evidence="6" type="ordered locus">Rru_A2214</name>
</gene>
<dbReference type="EnsemblBacteria" id="ABC23014">
    <property type="protein sequence ID" value="ABC23014"/>
    <property type="gene ID" value="Rru_A2214"/>
</dbReference>
<dbReference type="RefSeq" id="WP_011389869.1">
    <property type="nucleotide sequence ID" value="NC_007643.1"/>
</dbReference>
<evidence type="ECO:0000256" key="4">
    <source>
        <dbReference type="ARBA" id="ARBA00023163"/>
    </source>
</evidence>
<dbReference type="GO" id="GO:0006351">
    <property type="term" value="P:DNA-templated transcription"/>
    <property type="evidence" value="ECO:0007669"/>
    <property type="project" value="TreeGrafter"/>
</dbReference>
<dbReference type="Gene3D" id="1.10.10.10">
    <property type="entry name" value="Winged helix-like DNA-binding domain superfamily/Winged helix DNA-binding domain"/>
    <property type="match status" value="1"/>
</dbReference>
<dbReference type="EMBL" id="CP000230">
    <property type="protein sequence ID" value="ABC23014.1"/>
    <property type="molecule type" value="Genomic_DNA"/>
</dbReference>
<accession>Q2RS81</accession>
<dbReference type="CDD" id="cd08432">
    <property type="entry name" value="PBP2_GcdR_TrpI_HvrB_AmpR_like"/>
    <property type="match status" value="1"/>
</dbReference>
<feature type="domain" description="HTH lysR-type" evidence="5">
    <location>
        <begin position="6"/>
        <end position="63"/>
    </location>
</feature>
<dbReference type="SUPFAM" id="SSF53850">
    <property type="entry name" value="Periplasmic binding protein-like II"/>
    <property type="match status" value="1"/>
</dbReference>
<dbReference type="HOGENOM" id="CLU_039613_37_1_5"/>
<evidence type="ECO:0000256" key="1">
    <source>
        <dbReference type="ARBA" id="ARBA00009437"/>
    </source>
</evidence>
<dbReference type="PATRIC" id="fig|269796.9.peg.2311"/>
<dbReference type="PANTHER" id="PTHR30537:SF74">
    <property type="entry name" value="HTH-TYPE TRANSCRIPTIONAL REGULATOR TRPI"/>
    <property type="match status" value="1"/>
</dbReference>
<protein>
    <submittedName>
        <fullName evidence="6">Transcriptional regulator, LysR family</fullName>
    </submittedName>
</protein>
<evidence type="ECO:0000313" key="6">
    <source>
        <dbReference type="EMBL" id="ABC23014.1"/>
    </source>
</evidence>
<proteinExistence type="inferred from homology"/>
<dbReference type="SUPFAM" id="SSF46785">
    <property type="entry name" value="Winged helix' DNA-binding domain"/>
    <property type="match status" value="1"/>
</dbReference>
<dbReference type="InterPro" id="IPR036390">
    <property type="entry name" value="WH_DNA-bd_sf"/>
</dbReference>
<keyword evidence="4" id="KW-0804">Transcription</keyword>
<dbReference type="PROSITE" id="PS50931">
    <property type="entry name" value="HTH_LYSR"/>
    <property type="match status" value="1"/>
</dbReference>